<evidence type="ECO:0000313" key="1">
    <source>
        <dbReference type="EMBL" id="KJF61102.1"/>
    </source>
</evidence>
<protein>
    <submittedName>
        <fullName evidence="1">Uncharacterized protein</fullName>
    </submittedName>
</protein>
<dbReference type="EMBL" id="GG704914">
    <property type="protein sequence ID" value="KJF61102.1"/>
    <property type="molecule type" value="Genomic_DNA"/>
</dbReference>
<reference evidence="2" key="1">
    <citation type="journal article" date="2009" name="Genome Res.">
        <title>Comparative genomic analyses of the human fungal pathogens Coccidioides and their relatives.</title>
        <authorList>
            <person name="Sharpton T.J."/>
            <person name="Stajich J.E."/>
            <person name="Rounsley S.D."/>
            <person name="Gardner M.J."/>
            <person name="Wortman J.R."/>
            <person name="Jordar V.S."/>
            <person name="Maiti R."/>
            <person name="Kodira C.D."/>
            <person name="Neafsey D.E."/>
            <person name="Zeng Q."/>
            <person name="Hung C.-Y."/>
            <person name="McMahan C."/>
            <person name="Muszewska A."/>
            <person name="Grynberg M."/>
            <person name="Mandel M.A."/>
            <person name="Kellner E.M."/>
            <person name="Barker B.M."/>
            <person name="Galgiani J.N."/>
            <person name="Orbach M.J."/>
            <person name="Kirkland T.N."/>
            <person name="Cole G.T."/>
            <person name="Henn M.R."/>
            <person name="Birren B.W."/>
            <person name="Taylor J.W."/>
        </authorList>
    </citation>
    <scope>NUCLEOTIDE SEQUENCE [LARGE SCALE GENOMIC DNA]</scope>
    <source>
        <strain evidence="2">RS</strain>
    </source>
</reference>
<dbReference type="VEuPathDB" id="FungiDB:CIMG_11477"/>
<reference evidence="2" key="2">
    <citation type="journal article" date="2010" name="Genome Res.">
        <title>Population genomic sequencing of Coccidioides fungi reveals recent hybridization and transposon control.</title>
        <authorList>
            <person name="Neafsey D.E."/>
            <person name="Barker B.M."/>
            <person name="Sharpton T.J."/>
            <person name="Stajich J.E."/>
            <person name="Park D.J."/>
            <person name="Whiston E."/>
            <person name="Hung C.-Y."/>
            <person name="McMahan C."/>
            <person name="White J."/>
            <person name="Sykes S."/>
            <person name="Heiman D."/>
            <person name="Young S."/>
            <person name="Zeng Q."/>
            <person name="Abouelleil A."/>
            <person name="Aftuck L."/>
            <person name="Bessette D."/>
            <person name="Brown A."/>
            <person name="FitzGerald M."/>
            <person name="Lui A."/>
            <person name="Macdonald J.P."/>
            <person name="Priest M."/>
            <person name="Orbach M.J."/>
            <person name="Galgiani J.N."/>
            <person name="Kirkland T.N."/>
            <person name="Cole G.T."/>
            <person name="Birren B.W."/>
            <person name="Henn M.R."/>
            <person name="Taylor J.W."/>
            <person name="Rounsley S.D."/>
        </authorList>
    </citation>
    <scope>GENOME REANNOTATION</scope>
    <source>
        <strain evidence="2">RS</strain>
    </source>
</reference>
<gene>
    <name evidence="1" type="ORF">CIMG_11477</name>
</gene>
<name>A0A0D8JUY6_COCIM</name>
<accession>A0A0D8JUY6</accession>
<proteinExistence type="predicted"/>
<dbReference type="GeneID" id="24163729"/>
<dbReference type="KEGG" id="cim:CIMG_11477"/>
<keyword evidence="2" id="KW-1185">Reference proteome</keyword>
<sequence length="88" mass="9968">MLFSMEPKCSHHPLSFASLWKIKNKTLIPCPRFPSSSPSFNRVASLLLLGSIECPKIVDFNNGHFEINVVSSYISVFFIRTVLQPARE</sequence>
<evidence type="ECO:0000313" key="2">
    <source>
        <dbReference type="Proteomes" id="UP000001261"/>
    </source>
</evidence>
<organism evidence="1 2">
    <name type="scientific">Coccidioides immitis (strain RS)</name>
    <name type="common">Valley fever fungus</name>
    <dbReference type="NCBI Taxonomy" id="246410"/>
    <lineage>
        <taxon>Eukaryota</taxon>
        <taxon>Fungi</taxon>
        <taxon>Dikarya</taxon>
        <taxon>Ascomycota</taxon>
        <taxon>Pezizomycotina</taxon>
        <taxon>Eurotiomycetes</taxon>
        <taxon>Eurotiomycetidae</taxon>
        <taxon>Onygenales</taxon>
        <taxon>Onygenaceae</taxon>
        <taxon>Coccidioides</taxon>
    </lineage>
</organism>
<dbReference type="Proteomes" id="UP000001261">
    <property type="component" value="Unassembled WGS sequence"/>
</dbReference>
<dbReference type="AlphaFoldDB" id="A0A0D8JUY6"/>
<dbReference type="RefSeq" id="XP_012213892.1">
    <property type="nucleotide sequence ID" value="XM_012358469.1"/>
</dbReference>
<dbReference type="InParanoid" id="A0A0D8JUY6"/>